<dbReference type="NCBIfam" id="TIGR01379">
    <property type="entry name" value="thiL"/>
    <property type="match status" value="1"/>
</dbReference>
<comment type="caution">
    <text evidence="1">Lacks conserved residue(s) required for the propagation of feature annotation.</text>
</comment>
<dbReference type="GO" id="GO:0005524">
    <property type="term" value="F:ATP binding"/>
    <property type="evidence" value="ECO:0007669"/>
    <property type="project" value="UniProtKB-UniRule"/>
</dbReference>
<name>A0A845F5I1_9BACL</name>
<keyword evidence="1" id="KW-0479">Metal-binding</keyword>
<feature type="binding site" evidence="1">
    <location>
        <position position="52"/>
    </location>
    <ligand>
        <name>substrate</name>
    </ligand>
</feature>
<feature type="binding site" evidence="1">
    <location>
        <position position="74"/>
    </location>
    <ligand>
        <name>Mg(2+)</name>
        <dbReference type="ChEBI" id="CHEBI:18420"/>
        <label>3</label>
    </ligand>
</feature>
<organism evidence="4 5">
    <name type="scientific">Guptibacillus hwajinpoensis</name>
    <dbReference type="NCBI Taxonomy" id="208199"/>
    <lineage>
        <taxon>Bacteria</taxon>
        <taxon>Bacillati</taxon>
        <taxon>Bacillota</taxon>
        <taxon>Bacilli</taxon>
        <taxon>Bacillales</taxon>
        <taxon>Guptibacillaceae</taxon>
        <taxon>Guptibacillus</taxon>
    </lineage>
</organism>
<dbReference type="Gene3D" id="3.30.1330.10">
    <property type="entry name" value="PurM-like, N-terminal domain"/>
    <property type="match status" value="1"/>
</dbReference>
<comment type="similarity">
    <text evidence="1">Belongs to the thiamine-monophosphate kinase family.</text>
</comment>
<reference evidence="4 5" key="1">
    <citation type="submission" date="2019-11" db="EMBL/GenBank/DDBJ databases">
        <title>Genome sequences of 17 halophilic strains isolated from different environments.</title>
        <authorList>
            <person name="Furrow R.E."/>
        </authorList>
    </citation>
    <scope>NUCLEOTIDE SEQUENCE [LARGE SCALE GENOMIC DNA]</scope>
    <source>
        <strain evidence="4 5">22506_14_FS</strain>
    </source>
</reference>
<keyword evidence="1" id="KW-0784">Thiamine biosynthesis</keyword>
<dbReference type="PANTHER" id="PTHR30270:SF0">
    <property type="entry name" value="THIAMINE-MONOPHOSPHATE KINASE"/>
    <property type="match status" value="1"/>
</dbReference>
<dbReference type="CDD" id="cd02194">
    <property type="entry name" value="ThiL"/>
    <property type="match status" value="1"/>
</dbReference>
<dbReference type="InterPro" id="IPR010918">
    <property type="entry name" value="PurM-like_C_dom"/>
</dbReference>
<dbReference type="InterPro" id="IPR016188">
    <property type="entry name" value="PurM-like_N"/>
</dbReference>
<dbReference type="Proteomes" id="UP000447833">
    <property type="component" value="Unassembled WGS sequence"/>
</dbReference>
<feature type="binding site" evidence="1">
    <location>
        <position position="105"/>
    </location>
    <ligand>
        <name>ATP</name>
        <dbReference type="ChEBI" id="CHEBI:30616"/>
    </ligand>
</feature>
<feature type="binding site" evidence="1">
    <location>
        <position position="262"/>
    </location>
    <ligand>
        <name>substrate</name>
    </ligand>
</feature>
<dbReference type="EMBL" id="WMEY01000016">
    <property type="protein sequence ID" value="MYL66080.1"/>
    <property type="molecule type" value="Genomic_DNA"/>
</dbReference>
<feature type="binding site" evidence="1">
    <location>
        <position position="212"/>
    </location>
    <ligand>
        <name>Mg(2+)</name>
        <dbReference type="ChEBI" id="CHEBI:18420"/>
        <label>3</label>
    </ligand>
</feature>
<keyword evidence="1 4" id="KW-0418">Kinase</keyword>
<feature type="binding site" evidence="1">
    <location>
        <position position="214"/>
    </location>
    <ligand>
        <name>ATP</name>
        <dbReference type="ChEBI" id="CHEBI:30616"/>
    </ligand>
</feature>
<feature type="binding site" evidence="1">
    <location>
        <position position="74"/>
    </location>
    <ligand>
        <name>Mg(2+)</name>
        <dbReference type="ChEBI" id="CHEBI:18420"/>
        <label>4</label>
    </ligand>
</feature>
<dbReference type="PANTHER" id="PTHR30270">
    <property type="entry name" value="THIAMINE-MONOPHOSPHATE KINASE"/>
    <property type="match status" value="1"/>
</dbReference>
<protein>
    <recommendedName>
        <fullName evidence="1">Thiamine-monophosphate kinase</fullName>
        <shortName evidence="1">TMP kinase</shortName>
        <shortName evidence="1">Thiamine-phosphate kinase</shortName>
        <ecNumber evidence="1">2.7.4.16</ecNumber>
    </recommendedName>
</protein>
<feature type="binding site" evidence="1">
    <location>
        <position position="74"/>
    </location>
    <ligand>
        <name>Mg(2+)</name>
        <dbReference type="ChEBI" id="CHEBI:18420"/>
        <label>2</label>
    </ligand>
</feature>
<feature type="binding site" evidence="1">
    <location>
        <position position="28"/>
    </location>
    <ligand>
        <name>Mg(2+)</name>
        <dbReference type="ChEBI" id="CHEBI:18420"/>
        <label>3</label>
    </ligand>
</feature>
<dbReference type="Pfam" id="PF00586">
    <property type="entry name" value="AIRS"/>
    <property type="match status" value="1"/>
</dbReference>
<dbReference type="InterPro" id="IPR036921">
    <property type="entry name" value="PurM-like_N_sf"/>
</dbReference>
<keyword evidence="1 4" id="KW-0808">Transferase</keyword>
<evidence type="ECO:0000313" key="4">
    <source>
        <dbReference type="EMBL" id="MYL66080.1"/>
    </source>
</evidence>
<feature type="domain" description="PurM-like C-terminal" evidence="3">
    <location>
        <begin position="153"/>
        <end position="299"/>
    </location>
</feature>
<dbReference type="GO" id="GO:0000287">
    <property type="term" value="F:magnesium ion binding"/>
    <property type="evidence" value="ECO:0007669"/>
    <property type="project" value="UniProtKB-UniRule"/>
</dbReference>
<dbReference type="EC" id="2.7.4.16" evidence="1"/>
<keyword evidence="1" id="KW-0460">Magnesium</keyword>
<dbReference type="HAMAP" id="MF_02128">
    <property type="entry name" value="TMP_kinase"/>
    <property type="match status" value="1"/>
</dbReference>
<comment type="caution">
    <text evidence="4">The sequence shown here is derived from an EMBL/GenBank/DDBJ whole genome shotgun (WGS) entry which is preliminary data.</text>
</comment>
<feature type="binding site" evidence="1">
    <location>
        <position position="318"/>
    </location>
    <ligand>
        <name>substrate</name>
    </ligand>
</feature>
<keyword evidence="1" id="KW-0547">Nucleotide-binding</keyword>
<dbReference type="GO" id="GO:0009228">
    <property type="term" value="P:thiamine biosynthetic process"/>
    <property type="evidence" value="ECO:0007669"/>
    <property type="project" value="UniProtKB-KW"/>
</dbReference>
<dbReference type="GO" id="GO:0009030">
    <property type="term" value="F:thiamine-phosphate kinase activity"/>
    <property type="evidence" value="ECO:0007669"/>
    <property type="project" value="UniProtKB-UniRule"/>
</dbReference>
<dbReference type="SUPFAM" id="SSF56042">
    <property type="entry name" value="PurM C-terminal domain-like"/>
    <property type="match status" value="1"/>
</dbReference>
<gene>
    <name evidence="1 4" type="primary">thiL</name>
    <name evidence="4" type="ORF">GLW07_22480</name>
</gene>
<keyword evidence="1" id="KW-0067">ATP-binding</keyword>
<dbReference type="InterPro" id="IPR036676">
    <property type="entry name" value="PurM-like_C_sf"/>
</dbReference>
<evidence type="ECO:0000259" key="2">
    <source>
        <dbReference type="Pfam" id="PF00586"/>
    </source>
</evidence>
<feature type="binding site" evidence="1">
    <location>
        <position position="45"/>
    </location>
    <ligand>
        <name>Mg(2+)</name>
        <dbReference type="ChEBI" id="CHEBI:18420"/>
        <label>1</label>
    </ligand>
</feature>
<dbReference type="UniPathway" id="UPA00060">
    <property type="reaction ID" value="UER00142"/>
</dbReference>
<evidence type="ECO:0000256" key="1">
    <source>
        <dbReference type="HAMAP-Rule" id="MF_02128"/>
    </source>
</evidence>
<dbReference type="InterPro" id="IPR006283">
    <property type="entry name" value="ThiL-like"/>
</dbReference>
<feature type="binding site" evidence="1">
    <location>
        <position position="215"/>
    </location>
    <ligand>
        <name>Mg(2+)</name>
        <dbReference type="ChEBI" id="CHEBI:18420"/>
        <label>5</label>
    </ligand>
</feature>
<comment type="miscellaneous">
    <text evidence="1">Reaction mechanism of ThiL seems to utilize a direct, inline transfer of the gamma-phosphate of ATP to TMP rather than a phosphorylated enzyme intermediate.</text>
</comment>
<feature type="domain" description="PurM-like N-terminal" evidence="2">
    <location>
        <begin position="26"/>
        <end position="141"/>
    </location>
</feature>
<dbReference type="Pfam" id="PF02769">
    <property type="entry name" value="AIRS_C"/>
    <property type="match status" value="1"/>
</dbReference>
<feature type="binding site" evidence="1">
    <location>
        <begin position="122"/>
        <end position="123"/>
    </location>
    <ligand>
        <name>ATP</name>
        <dbReference type="ChEBI" id="CHEBI:30616"/>
    </ligand>
</feature>
<dbReference type="Gene3D" id="3.90.650.10">
    <property type="entry name" value="PurM-like C-terminal domain"/>
    <property type="match status" value="1"/>
</dbReference>
<comment type="function">
    <text evidence="1">Catalyzes the ATP-dependent phosphorylation of thiamine-monophosphate (TMP) to form thiamine-pyrophosphate (TPP), the active form of vitamin B1.</text>
</comment>
<feature type="binding site" evidence="1">
    <location>
        <position position="123"/>
    </location>
    <ligand>
        <name>Mg(2+)</name>
        <dbReference type="ChEBI" id="CHEBI:18420"/>
        <label>1</label>
    </ligand>
</feature>
<dbReference type="RefSeq" id="WP_160921764.1">
    <property type="nucleotide sequence ID" value="NZ_WMEY01000016.1"/>
</dbReference>
<feature type="binding site" evidence="1">
    <location>
        <position position="44"/>
    </location>
    <ligand>
        <name>Mg(2+)</name>
        <dbReference type="ChEBI" id="CHEBI:18420"/>
        <label>1</label>
    </ligand>
</feature>
<dbReference type="AlphaFoldDB" id="A0A845F5I1"/>
<accession>A0A845F5I1</accession>
<comment type="pathway">
    <text evidence="1">Cofactor biosynthesis; thiamine diphosphate biosynthesis; thiamine diphosphate from thiamine phosphate: step 1/1.</text>
</comment>
<proteinExistence type="inferred from homology"/>
<feature type="binding site" evidence="1">
    <location>
        <position position="149"/>
    </location>
    <ligand>
        <name>ATP</name>
        <dbReference type="ChEBI" id="CHEBI:30616"/>
    </ligand>
</feature>
<evidence type="ECO:0000259" key="3">
    <source>
        <dbReference type="Pfam" id="PF02769"/>
    </source>
</evidence>
<dbReference type="GO" id="GO:0009229">
    <property type="term" value="P:thiamine diphosphate biosynthetic process"/>
    <property type="evidence" value="ECO:0007669"/>
    <property type="project" value="UniProtKB-UniRule"/>
</dbReference>
<feature type="binding site" evidence="1">
    <location>
        <position position="28"/>
    </location>
    <ligand>
        <name>Mg(2+)</name>
        <dbReference type="ChEBI" id="CHEBI:18420"/>
        <label>4</label>
    </ligand>
</feature>
<evidence type="ECO:0000313" key="5">
    <source>
        <dbReference type="Proteomes" id="UP000447833"/>
    </source>
</evidence>
<sequence>MKDEFAFIQSITPAYTFRKELIHGIGDDAALYHIESEWDEIACTDTMVEGIHFKKSTLSPFQTGRKALAVNISDIAAMGGIPMFYLVSISVPQTGWSSKQLKEIYKGIKEIGDLYEMDMIGGDTVSTRGDLHIAITVIGKVEKGRKLLRSNAKAGDVVFLTGPVGGSAAGLSSLLKGEGSDGAYVQFHQDPHPRVKQGRILAKSGYRISLNDVSDGIASESHEIAEASDVSIVLNQDAIPAPEGFEAYSSFQRLEWMLNGGEDYELIGTVAEDDWAKVVELFQEHQESIYKIGYVEDKGTSVWMSYKDQKFKLDKKGYNHFSSKE</sequence>
<dbReference type="SUPFAM" id="SSF55326">
    <property type="entry name" value="PurM N-terminal domain-like"/>
    <property type="match status" value="1"/>
</dbReference>
<comment type="catalytic activity">
    <reaction evidence="1">
        <text>thiamine phosphate + ATP = thiamine diphosphate + ADP</text>
        <dbReference type="Rhea" id="RHEA:15913"/>
        <dbReference type="ChEBI" id="CHEBI:30616"/>
        <dbReference type="ChEBI" id="CHEBI:37575"/>
        <dbReference type="ChEBI" id="CHEBI:58937"/>
        <dbReference type="ChEBI" id="CHEBI:456216"/>
        <dbReference type="EC" id="2.7.4.16"/>
    </reaction>
</comment>
<dbReference type="PIRSF" id="PIRSF005303">
    <property type="entry name" value="Thiam_monoph_kin"/>
    <property type="match status" value="1"/>
</dbReference>
<feature type="binding site" evidence="1">
    <location>
        <position position="45"/>
    </location>
    <ligand>
        <name>Mg(2+)</name>
        <dbReference type="ChEBI" id="CHEBI:18420"/>
        <label>2</label>
    </ligand>
</feature>